<dbReference type="PROSITE" id="PS51192">
    <property type="entry name" value="HELICASE_ATP_BIND_1"/>
    <property type="match status" value="1"/>
</dbReference>
<dbReference type="OrthoDB" id="10256233at2759"/>
<dbReference type="GO" id="GO:0005524">
    <property type="term" value="F:ATP binding"/>
    <property type="evidence" value="ECO:0007669"/>
    <property type="project" value="UniProtKB-KW"/>
</dbReference>
<dbReference type="InterPro" id="IPR014001">
    <property type="entry name" value="Helicase_ATP-bd"/>
</dbReference>
<dbReference type="AlphaFoldDB" id="A0A096PA85"/>
<dbReference type="GO" id="GO:0003723">
    <property type="term" value="F:RNA binding"/>
    <property type="evidence" value="ECO:0007669"/>
    <property type="project" value="TreeGrafter"/>
</dbReference>
<dbReference type="InterPro" id="IPR000629">
    <property type="entry name" value="RNA-helicase_DEAD-box_CS"/>
</dbReference>
<evidence type="ECO:0000256" key="3">
    <source>
        <dbReference type="ARBA" id="ARBA00022801"/>
    </source>
</evidence>
<evidence type="ECO:0000256" key="5">
    <source>
        <dbReference type="ARBA" id="ARBA00022840"/>
    </source>
</evidence>
<keyword evidence="3 6" id="KW-0378">Hydrolase</keyword>
<dbReference type="Proteomes" id="UP000009170">
    <property type="component" value="Unassembled WGS sequence"/>
</dbReference>
<name>A0A096PA85_OSTTA</name>
<evidence type="ECO:0000256" key="6">
    <source>
        <dbReference type="RuleBase" id="RU000492"/>
    </source>
</evidence>
<comment type="caution">
    <text evidence="10">The sequence shown here is derived from an EMBL/GenBank/DDBJ whole genome shotgun (WGS) entry which is preliminary data.</text>
</comment>
<feature type="region of interest" description="Disordered" evidence="7">
    <location>
        <begin position="261"/>
        <end position="284"/>
    </location>
</feature>
<evidence type="ECO:0000256" key="2">
    <source>
        <dbReference type="ARBA" id="ARBA00022741"/>
    </source>
</evidence>
<keyword evidence="11" id="KW-1185">Reference proteome</keyword>
<evidence type="ECO:0000256" key="4">
    <source>
        <dbReference type="ARBA" id="ARBA00022806"/>
    </source>
</evidence>
<dbReference type="InParanoid" id="A0A096PA85"/>
<feature type="compositionally biased region" description="Basic residues" evidence="7">
    <location>
        <begin position="264"/>
        <end position="276"/>
    </location>
</feature>
<evidence type="ECO:0000313" key="11">
    <source>
        <dbReference type="Proteomes" id="UP000009170"/>
    </source>
</evidence>
<dbReference type="PROSITE" id="PS00039">
    <property type="entry name" value="DEAD_ATP_HELICASE"/>
    <property type="match status" value="1"/>
</dbReference>
<feature type="region of interest" description="Disordered" evidence="7">
    <location>
        <begin position="58"/>
        <end position="80"/>
    </location>
</feature>
<keyword evidence="4 6" id="KW-0347">Helicase</keyword>
<dbReference type="SMART" id="SM00487">
    <property type="entry name" value="DEXDc"/>
    <property type="match status" value="1"/>
</dbReference>
<dbReference type="KEGG" id="ota:OT_ostta20g00560"/>
<feature type="domain" description="Helicase C-terminal" evidence="9">
    <location>
        <begin position="417"/>
        <end position="553"/>
    </location>
</feature>
<dbReference type="GO" id="GO:0016787">
    <property type="term" value="F:hydrolase activity"/>
    <property type="evidence" value="ECO:0007669"/>
    <property type="project" value="UniProtKB-KW"/>
</dbReference>
<dbReference type="SUPFAM" id="SSF52540">
    <property type="entry name" value="P-loop containing nucleoside triphosphate hydrolases"/>
    <property type="match status" value="1"/>
</dbReference>
<gene>
    <name evidence="10" type="ORF">OT_ostta20g00560</name>
</gene>
<dbReference type="InterPro" id="IPR044742">
    <property type="entry name" value="DEAD/DEAH_RhlB"/>
</dbReference>
<reference evidence="10 11" key="2">
    <citation type="journal article" date="2014" name="BMC Genomics">
        <title>An improved genome of the model marine alga Ostreococcus tauri unfolds by assessing Illumina de novo assemblies.</title>
        <authorList>
            <person name="Blanc-Mathieu R."/>
            <person name="Verhelst B."/>
            <person name="Derelle E."/>
            <person name="Rombauts S."/>
            <person name="Bouget F.Y."/>
            <person name="Carre I."/>
            <person name="Chateau A."/>
            <person name="Eyre-Walker A."/>
            <person name="Grimsley N."/>
            <person name="Moreau H."/>
            <person name="Piegu B."/>
            <person name="Rivals E."/>
            <person name="Schackwitz W."/>
            <person name="Van de Peer Y."/>
            <person name="Piganeau G."/>
        </authorList>
    </citation>
    <scope>NUCLEOTIDE SEQUENCE [LARGE SCALE GENOMIC DNA]</scope>
    <source>
        <strain evidence="11">OTTH 0595 / CCAP 157/2 / RCC745</strain>
    </source>
</reference>
<evidence type="ECO:0000256" key="7">
    <source>
        <dbReference type="SAM" id="MobiDB-lite"/>
    </source>
</evidence>
<dbReference type="STRING" id="70448.A0A096PA85"/>
<dbReference type="PROSITE" id="PS51194">
    <property type="entry name" value="HELICASE_CTER"/>
    <property type="match status" value="1"/>
</dbReference>
<dbReference type="Pfam" id="PF00271">
    <property type="entry name" value="Helicase_C"/>
    <property type="match status" value="1"/>
</dbReference>
<dbReference type="EMBL" id="CAID01000020">
    <property type="protein sequence ID" value="CEG00857.1"/>
    <property type="molecule type" value="Genomic_DNA"/>
</dbReference>
<feature type="domain" description="Helicase ATP-binding" evidence="8">
    <location>
        <begin position="158"/>
        <end position="378"/>
    </location>
</feature>
<dbReference type="CDD" id="cd00268">
    <property type="entry name" value="DEADc"/>
    <property type="match status" value="1"/>
</dbReference>
<dbReference type="Pfam" id="PF00270">
    <property type="entry name" value="DEAD"/>
    <property type="match status" value="2"/>
</dbReference>
<keyword evidence="2 6" id="KW-0547">Nucleotide-binding</keyword>
<evidence type="ECO:0000313" key="10">
    <source>
        <dbReference type="EMBL" id="CEG00857.1"/>
    </source>
</evidence>
<accession>A0A096PA85</accession>
<dbReference type="InterPro" id="IPR050547">
    <property type="entry name" value="DEAD_box_RNA_helicases"/>
</dbReference>
<dbReference type="InterPro" id="IPR011545">
    <property type="entry name" value="DEAD/DEAH_box_helicase_dom"/>
</dbReference>
<dbReference type="PANTHER" id="PTHR47963">
    <property type="entry name" value="DEAD-BOX ATP-DEPENDENT RNA HELICASE 47, MITOCHONDRIAL"/>
    <property type="match status" value="1"/>
</dbReference>
<dbReference type="GeneID" id="9836096"/>
<comment type="similarity">
    <text evidence="6">Belongs to the DEAD box helicase family.</text>
</comment>
<sequence length="553" mass="60635">MERLARRAPGGERGENGRDRAVSAETLYRATVRDARRRDDGYWRADDDLRGWARLMGEEDDDTDGATATTGGGGRRSAYRRGDARPWELARWRREDEKNAARIDSTHRRSSYGDDGGLNDALDASATGFARVGIPAHLADAARSAGLRRTTEIQRLATPPLMEGKNVAILAETGSGKTFAYLLPTMASVSAPGRKGSKRSGRCCPACVVLVPSVELGRQVTHAAELAAFWCTMSDDAIKSGYYTPNVFALLGKEKKLVRPAPKGVKKTSSKTKGMKKSALATTANKSKLQGDEEAIPEFRNADVLVCTPARLLKLIKDEWVLLGRLRHVVVDEADEMLSSGFASDVGEIIKLSYGENGINRFDTKVQYIFAAATMREAQPLLETFPGEVEWVSTARFGRVHPQLDVRVDDVRGDDAKFESLCDALNRHKAYKTLIFANSPEDADELVGKLDARDVVALAFHGRAKERGVVLDDFIAGDLKVCVCTDLAARGIDFPDLHHVAQYGAAPSMEMFLHRCGRTARTGQRGPFHVTCVVDLDAETVDEDVRSELESHR</sequence>
<proteinExistence type="inferred from homology"/>
<keyword evidence="5 6" id="KW-0067">ATP-binding</keyword>
<dbReference type="SMART" id="SM00490">
    <property type="entry name" value="HELICc"/>
    <property type="match status" value="1"/>
</dbReference>
<protein>
    <recommendedName>
        <fullName evidence="1">RNA helicase</fullName>
        <ecNumber evidence="1">3.6.4.13</ecNumber>
    </recommendedName>
</protein>
<reference evidence="11" key="1">
    <citation type="journal article" date="2006" name="Proc. Natl. Acad. Sci. U.S.A.">
        <title>Genome analysis of the smallest free-living eukaryote Ostreococcus tauri unveils many unique features.</title>
        <authorList>
            <person name="Derelle E."/>
            <person name="Ferraz C."/>
            <person name="Rombauts S."/>
            <person name="Rouze P."/>
            <person name="Worden A.Z."/>
            <person name="Robbens S."/>
            <person name="Partensky F."/>
            <person name="Degroeve S."/>
            <person name="Echeynie S."/>
            <person name="Cooke R."/>
            <person name="Saeys Y."/>
            <person name="Wuyts J."/>
            <person name="Jabbari K."/>
            <person name="Bowler C."/>
            <person name="Panaud O."/>
            <person name="Piegu B."/>
            <person name="Ball S.G."/>
            <person name="Ral J.-P."/>
            <person name="Bouget F.-Y."/>
            <person name="Piganeau G."/>
            <person name="De Baets B."/>
            <person name="Picard A."/>
            <person name="Delseny M."/>
            <person name="Demaille J."/>
            <person name="Van de Peer Y."/>
            <person name="Moreau H."/>
        </authorList>
    </citation>
    <scope>NUCLEOTIDE SEQUENCE [LARGE SCALE GENOMIC DNA]</scope>
    <source>
        <strain evidence="11">OTTH 0595 / CCAP 157/2 / RCC745</strain>
    </source>
</reference>
<dbReference type="InterPro" id="IPR027417">
    <property type="entry name" value="P-loop_NTPase"/>
</dbReference>
<evidence type="ECO:0000256" key="1">
    <source>
        <dbReference type="ARBA" id="ARBA00012552"/>
    </source>
</evidence>
<dbReference type="RefSeq" id="XP_022840627.1">
    <property type="nucleotide sequence ID" value="XM_022984574.1"/>
</dbReference>
<evidence type="ECO:0000259" key="9">
    <source>
        <dbReference type="PROSITE" id="PS51194"/>
    </source>
</evidence>
<dbReference type="Gene3D" id="3.40.50.300">
    <property type="entry name" value="P-loop containing nucleotide triphosphate hydrolases"/>
    <property type="match status" value="2"/>
</dbReference>
<dbReference type="CDD" id="cd18787">
    <property type="entry name" value="SF2_C_DEAD"/>
    <property type="match status" value="1"/>
</dbReference>
<evidence type="ECO:0000259" key="8">
    <source>
        <dbReference type="PROSITE" id="PS51192"/>
    </source>
</evidence>
<dbReference type="GO" id="GO:0003724">
    <property type="term" value="F:RNA helicase activity"/>
    <property type="evidence" value="ECO:0007669"/>
    <property type="project" value="UniProtKB-EC"/>
</dbReference>
<dbReference type="EC" id="3.6.4.13" evidence="1"/>
<dbReference type="InterPro" id="IPR001650">
    <property type="entry name" value="Helicase_C-like"/>
</dbReference>
<feature type="region of interest" description="Disordered" evidence="7">
    <location>
        <begin position="1"/>
        <end position="22"/>
    </location>
</feature>
<dbReference type="PANTHER" id="PTHR47963:SF8">
    <property type="entry name" value="ATP-DEPENDENT RNA HELICASE DEAD"/>
    <property type="match status" value="1"/>
</dbReference>
<organism evidence="10 11">
    <name type="scientific">Ostreococcus tauri</name>
    <name type="common">Marine green alga</name>
    <dbReference type="NCBI Taxonomy" id="70448"/>
    <lineage>
        <taxon>Eukaryota</taxon>
        <taxon>Viridiplantae</taxon>
        <taxon>Chlorophyta</taxon>
        <taxon>Mamiellophyceae</taxon>
        <taxon>Mamiellales</taxon>
        <taxon>Bathycoccaceae</taxon>
        <taxon>Ostreococcus</taxon>
    </lineage>
</organism>